<protein>
    <recommendedName>
        <fullName evidence="4">Tripartite tricarboxylate transporter TctB family protein</fullName>
    </recommendedName>
</protein>
<reference evidence="2 3" key="1">
    <citation type="submission" date="2024-03" db="EMBL/GenBank/DDBJ databases">
        <title>Bacilli Hybrid Assemblies.</title>
        <authorList>
            <person name="Kovac J."/>
        </authorList>
    </citation>
    <scope>NUCLEOTIDE SEQUENCE [LARGE SCALE GENOMIC DNA]</scope>
    <source>
        <strain evidence="2 3">FSL R7-0666</strain>
    </source>
</reference>
<keyword evidence="3" id="KW-1185">Reference proteome</keyword>
<gene>
    <name evidence="2" type="ORF">MKY91_19330</name>
</gene>
<dbReference type="RefSeq" id="WP_203087721.1">
    <property type="nucleotide sequence ID" value="NZ_JAEUZA010000002.1"/>
</dbReference>
<evidence type="ECO:0000256" key="1">
    <source>
        <dbReference type="SAM" id="Phobius"/>
    </source>
</evidence>
<keyword evidence="1" id="KW-1133">Transmembrane helix</keyword>
<feature type="transmembrane region" description="Helical" evidence="1">
    <location>
        <begin position="76"/>
        <end position="103"/>
    </location>
</feature>
<accession>A0ABU9VN36</accession>
<sequence>MNKELLNIFFTTFLLIVFAYAAIDALTFSRLAQFFPLYISSAGALLTSIYLVFTIIQYKKSDAYTPFSFRKPFRYIGWFLGFLLIIYVFGLMIATILFLFLFLIIESKMSAIKSVVSVGVTIGALLAASHLLGIYWPTNLLGI</sequence>
<feature type="transmembrane region" description="Helical" evidence="1">
    <location>
        <begin position="35"/>
        <end position="56"/>
    </location>
</feature>
<organism evidence="2 3">
    <name type="scientific">Alkalicoccobacillus gibsonii</name>
    <dbReference type="NCBI Taxonomy" id="79881"/>
    <lineage>
        <taxon>Bacteria</taxon>
        <taxon>Bacillati</taxon>
        <taxon>Bacillota</taxon>
        <taxon>Bacilli</taxon>
        <taxon>Bacillales</taxon>
        <taxon>Bacillaceae</taxon>
        <taxon>Alkalicoccobacillus</taxon>
    </lineage>
</organism>
<keyword evidence="1" id="KW-0472">Membrane</keyword>
<comment type="caution">
    <text evidence="2">The sequence shown here is derived from an EMBL/GenBank/DDBJ whole genome shotgun (WGS) entry which is preliminary data.</text>
</comment>
<name>A0ABU9VN36_9BACI</name>
<feature type="transmembrane region" description="Helical" evidence="1">
    <location>
        <begin position="6"/>
        <end position="23"/>
    </location>
</feature>
<feature type="transmembrane region" description="Helical" evidence="1">
    <location>
        <begin position="115"/>
        <end position="136"/>
    </location>
</feature>
<dbReference type="Proteomes" id="UP001418796">
    <property type="component" value="Unassembled WGS sequence"/>
</dbReference>
<dbReference type="EMBL" id="JBCITK010000001">
    <property type="protein sequence ID" value="MEN0645320.1"/>
    <property type="molecule type" value="Genomic_DNA"/>
</dbReference>
<evidence type="ECO:0000313" key="2">
    <source>
        <dbReference type="EMBL" id="MEN0645320.1"/>
    </source>
</evidence>
<evidence type="ECO:0008006" key="4">
    <source>
        <dbReference type="Google" id="ProtNLM"/>
    </source>
</evidence>
<keyword evidence="1" id="KW-0812">Transmembrane</keyword>
<evidence type="ECO:0000313" key="3">
    <source>
        <dbReference type="Proteomes" id="UP001418796"/>
    </source>
</evidence>
<proteinExistence type="predicted"/>